<dbReference type="Gene3D" id="3.30.830.10">
    <property type="entry name" value="Metalloenzyme, LuxS/M16 peptidase-like"/>
    <property type="match status" value="2"/>
</dbReference>
<keyword evidence="4" id="KW-1185">Reference proteome</keyword>
<dbReference type="Pfam" id="PF05193">
    <property type="entry name" value="Peptidase_M16_C"/>
    <property type="match status" value="1"/>
</dbReference>
<dbReference type="OrthoDB" id="9811314at2"/>
<dbReference type="Pfam" id="PF00675">
    <property type="entry name" value="Peptidase_M16"/>
    <property type="match status" value="1"/>
</dbReference>
<accession>A0A1M7PWY2</accession>
<organism evidence="3 4">
    <name type="scientific">Cyclobacterium lianum</name>
    <dbReference type="NCBI Taxonomy" id="388280"/>
    <lineage>
        <taxon>Bacteria</taxon>
        <taxon>Pseudomonadati</taxon>
        <taxon>Bacteroidota</taxon>
        <taxon>Cytophagia</taxon>
        <taxon>Cytophagales</taxon>
        <taxon>Cyclobacteriaceae</taxon>
        <taxon>Cyclobacterium</taxon>
    </lineage>
</organism>
<name>A0A1M7PWY2_9BACT</name>
<dbReference type="InterPro" id="IPR011765">
    <property type="entry name" value="Pept_M16_N"/>
</dbReference>
<protein>
    <submittedName>
        <fullName evidence="3">Predicted Zn-dependent peptidase</fullName>
    </submittedName>
</protein>
<dbReference type="EMBL" id="FRCY01000011">
    <property type="protein sequence ID" value="SHN22111.1"/>
    <property type="molecule type" value="Genomic_DNA"/>
</dbReference>
<feature type="domain" description="Peptidase M16 N-terminal" evidence="1">
    <location>
        <begin position="66"/>
        <end position="165"/>
    </location>
</feature>
<reference evidence="3 4" key="1">
    <citation type="submission" date="2016-11" db="EMBL/GenBank/DDBJ databases">
        <authorList>
            <person name="Jaros S."/>
            <person name="Januszkiewicz K."/>
            <person name="Wedrychowicz H."/>
        </authorList>
    </citation>
    <scope>NUCLEOTIDE SEQUENCE [LARGE SCALE GENOMIC DNA]</scope>
    <source>
        <strain evidence="3 4">CGMCC 1.6102</strain>
    </source>
</reference>
<gene>
    <name evidence="3" type="ORF">SAMN04488057_11195</name>
</gene>
<evidence type="ECO:0000313" key="3">
    <source>
        <dbReference type="EMBL" id="SHN22111.1"/>
    </source>
</evidence>
<dbReference type="SUPFAM" id="SSF63411">
    <property type="entry name" value="LuxS/MPP-like metallohydrolase"/>
    <property type="match status" value="2"/>
</dbReference>
<dbReference type="AlphaFoldDB" id="A0A1M7PWY2"/>
<feature type="domain" description="Peptidase M16 C-terminal" evidence="2">
    <location>
        <begin position="185"/>
        <end position="357"/>
    </location>
</feature>
<dbReference type="RefSeq" id="WP_073095943.1">
    <property type="nucleotide sequence ID" value="NZ_FRCY01000011.1"/>
</dbReference>
<evidence type="ECO:0000313" key="4">
    <source>
        <dbReference type="Proteomes" id="UP000184513"/>
    </source>
</evidence>
<sequence>MRVNRSEAPAFRIPDQINLMPPEHRTLAGGIPLYYMPSPSIEAVKIELIFPVHYSKAVLEKPLLPFFMLHMVLEGTTELPSEALDDFFDFHGSEVEVISGYERQGLSLLTTRKHLEKVLPVFRSLFTSATFPEKSLARKKSQKKLSIGIQREQTSARANQLIRAALAGKSHPFGYQATENDVDAISREDLLEYYSFGFLSRPQLFVTGNLPEDSISTIAKSFEDLPLIVPKNDYFPVSRTARHREVEKKDGALQSSIRMGKWMVPMAHPDFPALSVFNTFLGGYFGSRLIKNIREEKGYTYGINSFLSNLYGSNYWMVAAEVKGGHGAEVIEEVYREIELLTRKPIPEEEIEIVRNYLSGALLANFSSPFDLMGHFQQVHFQGLDLSHFSRQLDFIKNFEEKDLKATAGKYFEAGEMQEIIAGMV</sequence>
<dbReference type="InterPro" id="IPR050361">
    <property type="entry name" value="MPP/UQCRC_Complex"/>
</dbReference>
<dbReference type="InterPro" id="IPR007863">
    <property type="entry name" value="Peptidase_M16_C"/>
</dbReference>
<dbReference type="GO" id="GO:0046872">
    <property type="term" value="F:metal ion binding"/>
    <property type="evidence" value="ECO:0007669"/>
    <property type="project" value="InterPro"/>
</dbReference>
<proteinExistence type="predicted"/>
<dbReference type="InterPro" id="IPR011249">
    <property type="entry name" value="Metalloenz_LuxS/M16"/>
</dbReference>
<dbReference type="Proteomes" id="UP000184513">
    <property type="component" value="Unassembled WGS sequence"/>
</dbReference>
<dbReference type="PANTHER" id="PTHR11851">
    <property type="entry name" value="METALLOPROTEASE"/>
    <property type="match status" value="1"/>
</dbReference>
<dbReference type="STRING" id="388280.SAMN04488057_11195"/>
<evidence type="ECO:0000259" key="1">
    <source>
        <dbReference type="Pfam" id="PF00675"/>
    </source>
</evidence>
<dbReference type="PANTHER" id="PTHR11851:SF224">
    <property type="entry name" value="PROCESSING PROTEASE"/>
    <property type="match status" value="1"/>
</dbReference>
<evidence type="ECO:0000259" key="2">
    <source>
        <dbReference type="Pfam" id="PF05193"/>
    </source>
</evidence>